<name>A0A0C1V4H1_9CYAN</name>
<organism evidence="1">
    <name type="scientific">Lyngbya confervoides BDU141951</name>
    <dbReference type="NCBI Taxonomy" id="1574623"/>
    <lineage>
        <taxon>Bacteria</taxon>
        <taxon>Bacillati</taxon>
        <taxon>Cyanobacteriota</taxon>
        <taxon>Cyanophyceae</taxon>
        <taxon>Oscillatoriophycideae</taxon>
        <taxon>Oscillatoriales</taxon>
        <taxon>Microcoleaceae</taxon>
        <taxon>Lyngbya</taxon>
    </lineage>
</organism>
<proteinExistence type="predicted"/>
<dbReference type="AlphaFoldDB" id="A0A0C1V4H1"/>
<reference evidence="1" key="3">
    <citation type="submission" date="2020-02" db="EMBL/GenBank/DDBJ databases">
        <authorList>
            <person name="Sarangi A.N."/>
            <person name="Ghosh S."/>
            <person name="Mukherjee M."/>
            <person name="Tripathy S."/>
        </authorList>
    </citation>
    <scope>NUCLEOTIDE SEQUENCE</scope>
    <source>
        <strain evidence="1">BDU141951</strain>
    </source>
</reference>
<reference evidence="1" key="1">
    <citation type="submission" date="2014-11" db="EMBL/GenBank/DDBJ databases">
        <authorList>
            <person name="Malar M.C."/>
            <person name="Sen D."/>
            <person name="Tripathy S."/>
        </authorList>
    </citation>
    <scope>NUCLEOTIDE SEQUENCE</scope>
    <source>
        <strain evidence="1">BDU141951</strain>
    </source>
</reference>
<protein>
    <recommendedName>
        <fullName evidence="2">Glycosyltransferase RgtA/B/C/D-like domain-containing protein</fullName>
    </recommendedName>
</protein>
<comment type="caution">
    <text evidence="1">The sequence shown here is derived from an EMBL/GenBank/DDBJ whole genome shotgun (WGS) entry which is preliminary data.</text>
</comment>
<accession>A0A0C1V4H1</accession>
<reference evidence="1" key="2">
    <citation type="journal article" date="2015" name="Genome Announc.">
        <title>Draft Genome Sequence of Filamentous Marine Cyanobacterium Lyngbya confervoides Strain BDU141951.</title>
        <authorList>
            <person name="Chandrababunaidu M.M."/>
            <person name="Sen D."/>
            <person name="Tripathy S."/>
        </authorList>
    </citation>
    <scope>NUCLEOTIDE SEQUENCE</scope>
    <source>
        <strain evidence="1">BDU141951</strain>
    </source>
</reference>
<dbReference type="EMBL" id="JTHE02000003">
    <property type="protein sequence ID" value="NEV66823.1"/>
    <property type="molecule type" value="Genomic_DNA"/>
</dbReference>
<evidence type="ECO:0000313" key="1">
    <source>
        <dbReference type="EMBL" id="NEV66823.1"/>
    </source>
</evidence>
<gene>
    <name evidence="1" type="ORF">QQ91_006805</name>
</gene>
<evidence type="ECO:0008006" key="2">
    <source>
        <dbReference type="Google" id="ProtNLM"/>
    </source>
</evidence>
<sequence>MADFWGWLSTAMCAYMTAKLARHTSLIKIPLWSAFFIRLLTVLTDRYIIAIPESNTPDYIGFEQTAWQWAQDGFWGTFQHFDIYQSYVYSFVLSLPYSLLGRSPLMAQMLNVSLGILIVYSAYQLTNILWNKKAAYVVTWLTALFPASILYSSITAREVWIILPFMVGLIGTAKWFDSRDFRCILIALTGFSGSTVFHGGMLLSVLIAILIFSIHESKALFKWSRKKIRNKQIYYLLLATLVLMAIFISPYVIDFLISLPQIRILSQRSFTEAIEHLWQDRASGDAAYLIEFELNNLGDFLWLCSLRTIYFLFLPFPWMIRSPIDLLGILDALFYWLACILITFKLKIIFGDSKKRNVLIIIFSMIVVFAIGTSNYGTALRHRAKFAPALFAIAGPVIKPMTNFRFKLS</sequence>